<evidence type="ECO:0000313" key="1">
    <source>
        <dbReference type="EMBL" id="BBL88935.1"/>
    </source>
</evidence>
<reference evidence="2" key="1">
    <citation type="submission" date="2019-07" db="EMBL/GenBank/DDBJ databases">
        <title>Complete Genome Sequences of Vibrion rotiferianus strain AM7.</title>
        <authorList>
            <person name="Miyazaki K."/>
            <person name="Wiseschart A."/>
            <person name="Pootanakit K."/>
            <person name="Ishimori K."/>
            <person name="Kitahara K."/>
        </authorList>
    </citation>
    <scope>NUCLEOTIDE SEQUENCE [LARGE SCALE GENOMIC DNA]</scope>
    <source>
        <strain evidence="2">AM7</strain>
    </source>
</reference>
<evidence type="ECO:0000313" key="2">
    <source>
        <dbReference type="Proteomes" id="UP000315115"/>
    </source>
</evidence>
<proteinExistence type="predicted"/>
<dbReference type="InterPro" id="IPR010260">
    <property type="entry name" value="AlpA"/>
</dbReference>
<dbReference type="RefSeq" id="WP_143692528.1">
    <property type="nucleotide sequence ID" value="NZ_AP019798.1"/>
</dbReference>
<gene>
    <name evidence="1" type="ORF">VroAM7_15880</name>
</gene>
<accession>A0A510I5B8</accession>
<dbReference type="Gene3D" id="1.10.238.160">
    <property type="match status" value="1"/>
</dbReference>
<dbReference type="Proteomes" id="UP000315115">
    <property type="component" value="Chromosome 1"/>
</dbReference>
<dbReference type="AlphaFoldDB" id="A0A510I5B8"/>
<protein>
    <submittedName>
        <fullName evidence="1">Uncharacterized protein</fullName>
    </submittedName>
</protein>
<dbReference type="EMBL" id="AP019798">
    <property type="protein sequence ID" value="BBL88935.1"/>
    <property type="molecule type" value="Genomic_DNA"/>
</dbReference>
<organism evidence="1 2">
    <name type="scientific">Vibrio rotiferianus</name>
    <dbReference type="NCBI Taxonomy" id="190895"/>
    <lineage>
        <taxon>Bacteria</taxon>
        <taxon>Pseudomonadati</taxon>
        <taxon>Pseudomonadota</taxon>
        <taxon>Gammaproteobacteria</taxon>
        <taxon>Vibrionales</taxon>
        <taxon>Vibrionaceae</taxon>
        <taxon>Vibrio</taxon>
    </lineage>
</organism>
<sequence length="97" mass="11002">MALNQTQPILKIERKSEVLERVGLSNATLHRRIKEGTFPPAIKLGGDKAIGFMSHEIDAFLIACALDRDHKLVVKDLLRQRNQLKQTSPFLQAIDFH</sequence>
<name>A0A510I5B8_9VIBR</name>
<dbReference type="Pfam" id="PF05930">
    <property type="entry name" value="Phage_AlpA"/>
    <property type="match status" value="1"/>
</dbReference>